<sequence length="529" mass="61172">MIRIFTSTYKFAFAQRANTFIYFIKKIPIIGKKIPENLYGKTNIKMTLGIIFEILSFLFGFIRKAIYIGVMVLIPAMYFSSDIGNTKDIAVQTFFFLSFILGPLEDTVVLSDILKSFNMIRLMRVNSRKYFIGQIVYKRILDFIHFIPIMIIVFSPLKGMILSIEFIAIRFIGELVHLFIYDKLKILLPSKAIYNVIIIVLGMVLAYLLPFLKINISIGNWLYDYRVLALLIILSGISLKYIFKYKKFKEIDKIICTKAMAFNGQNIMAEATFADVKIDEKKMKSEELNSNIYESKKGYEYLNAIFFRRHRKLLSRATRNIVIAIIIISLAIIGFVLWKPEAGEDVIKVLYKKAPLWIFIMYSICTSQKICKAMFYNCDVSLLRYGYYREGNVIIANFRARLKRIIIFNVIPALAICMGIIGIILSVGRFPMMFEMIPMFLSIICLSCFFSIHHLVLYYVIQPYTAALKIKSPLFSIINSLMYIGCYICLNLDVTSYLFSVGIIIFTVIYMIIALIVVYKVAPKTFKLR</sequence>
<feature type="transmembrane region" description="Helical" evidence="1">
    <location>
        <begin position="192"/>
        <end position="211"/>
    </location>
</feature>
<evidence type="ECO:0000313" key="2">
    <source>
        <dbReference type="EMBL" id="GAA0771679.1"/>
    </source>
</evidence>
<keyword evidence="1" id="KW-0812">Transmembrane</keyword>
<dbReference type="EMBL" id="BAAACI010000005">
    <property type="protein sequence ID" value="GAA0771679.1"/>
    <property type="molecule type" value="Genomic_DNA"/>
</dbReference>
<evidence type="ECO:0008006" key="4">
    <source>
        <dbReference type="Google" id="ProtNLM"/>
    </source>
</evidence>
<dbReference type="Proteomes" id="UP001501047">
    <property type="component" value="Unassembled WGS sequence"/>
</dbReference>
<feature type="transmembrane region" description="Helical" evidence="1">
    <location>
        <begin position="94"/>
        <end position="114"/>
    </location>
</feature>
<feature type="transmembrane region" description="Helical" evidence="1">
    <location>
        <begin position="496"/>
        <end position="519"/>
    </location>
</feature>
<name>A0ABP3VWZ4_CLOSU</name>
<feature type="transmembrane region" description="Helical" evidence="1">
    <location>
        <begin position="473"/>
        <end position="490"/>
    </location>
</feature>
<evidence type="ECO:0000256" key="1">
    <source>
        <dbReference type="SAM" id="Phobius"/>
    </source>
</evidence>
<accession>A0ABP3VWZ4</accession>
<feature type="transmembrane region" description="Helical" evidence="1">
    <location>
        <begin position="223"/>
        <end position="243"/>
    </location>
</feature>
<feature type="transmembrane region" description="Helical" evidence="1">
    <location>
        <begin position="350"/>
        <end position="367"/>
    </location>
</feature>
<organism evidence="2 3">
    <name type="scientific">Clostridium subterminale</name>
    <dbReference type="NCBI Taxonomy" id="1550"/>
    <lineage>
        <taxon>Bacteria</taxon>
        <taxon>Bacillati</taxon>
        <taxon>Bacillota</taxon>
        <taxon>Clostridia</taxon>
        <taxon>Eubacteriales</taxon>
        <taxon>Clostridiaceae</taxon>
        <taxon>Clostridium</taxon>
    </lineage>
</organism>
<comment type="caution">
    <text evidence="2">The sequence shown here is derived from an EMBL/GenBank/DDBJ whole genome shotgun (WGS) entry which is preliminary data.</text>
</comment>
<keyword evidence="1" id="KW-0472">Membrane</keyword>
<feature type="transmembrane region" description="Helical" evidence="1">
    <location>
        <begin position="317"/>
        <end position="338"/>
    </location>
</feature>
<gene>
    <name evidence="2" type="ORF">GCM10008908_16400</name>
</gene>
<reference evidence="3" key="1">
    <citation type="journal article" date="2019" name="Int. J. Syst. Evol. Microbiol.">
        <title>The Global Catalogue of Microorganisms (GCM) 10K type strain sequencing project: providing services to taxonomists for standard genome sequencing and annotation.</title>
        <authorList>
            <consortium name="The Broad Institute Genomics Platform"/>
            <consortium name="The Broad Institute Genome Sequencing Center for Infectious Disease"/>
            <person name="Wu L."/>
            <person name="Ma J."/>
        </authorList>
    </citation>
    <scope>NUCLEOTIDE SEQUENCE [LARGE SCALE GENOMIC DNA]</scope>
    <source>
        <strain evidence="3">JCM 1417</strain>
    </source>
</reference>
<evidence type="ECO:0000313" key="3">
    <source>
        <dbReference type="Proteomes" id="UP001501047"/>
    </source>
</evidence>
<feature type="transmembrane region" description="Helical" evidence="1">
    <location>
        <begin position="160"/>
        <end position="180"/>
    </location>
</feature>
<dbReference type="RefSeq" id="WP_343825424.1">
    <property type="nucleotide sequence ID" value="NZ_BAAACI010000005.1"/>
</dbReference>
<feature type="transmembrane region" description="Helical" evidence="1">
    <location>
        <begin position="50"/>
        <end position="74"/>
    </location>
</feature>
<keyword evidence="3" id="KW-1185">Reference proteome</keyword>
<feature type="transmembrane region" description="Helical" evidence="1">
    <location>
        <begin position="135"/>
        <end position="154"/>
    </location>
</feature>
<keyword evidence="1" id="KW-1133">Transmembrane helix</keyword>
<feature type="transmembrane region" description="Helical" evidence="1">
    <location>
        <begin position="405"/>
        <end position="427"/>
    </location>
</feature>
<feature type="transmembrane region" description="Helical" evidence="1">
    <location>
        <begin position="439"/>
        <end position="461"/>
    </location>
</feature>
<protein>
    <recommendedName>
        <fullName evidence="4">ABC transporter permease</fullName>
    </recommendedName>
</protein>
<proteinExistence type="predicted"/>